<evidence type="ECO:0000256" key="1">
    <source>
        <dbReference type="SAM" id="MobiDB-lite"/>
    </source>
</evidence>
<dbReference type="EMBL" id="AEPD01000006">
    <property type="protein sequence ID" value="EFU31889.1"/>
    <property type="molecule type" value="Genomic_DNA"/>
</dbReference>
<sequence length="43" mass="5147">MSRNIKPLIDSHLQTPPKIAYGRPKGKKFETERKTRRIWNQLI</sequence>
<name>E6K3E9_9BACT</name>
<evidence type="ECO:0000313" key="2">
    <source>
        <dbReference type="EMBL" id="EFU31889.1"/>
    </source>
</evidence>
<dbReference type="AlphaFoldDB" id="E6K3E9"/>
<dbReference type="HOGENOM" id="CLU_3237586_0_0_10"/>
<protein>
    <submittedName>
        <fullName evidence="2">Uncharacterized protein</fullName>
    </submittedName>
</protein>
<evidence type="ECO:0000313" key="3">
    <source>
        <dbReference type="Proteomes" id="UP000003112"/>
    </source>
</evidence>
<keyword evidence="3" id="KW-1185">Reference proteome</keyword>
<accession>E6K3E9</accession>
<comment type="caution">
    <text evidence="2">The sequence shown here is derived from an EMBL/GenBank/DDBJ whole genome shotgun (WGS) entry which is preliminary data.</text>
</comment>
<proteinExistence type="predicted"/>
<reference evidence="2 3" key="1">
    <citation type="submission" date="2010-10" db="EMBL/GenBank/DDBJ databases">
        <authorList>
            <person name="Muzny D."/>
            <person name="Qin X."/>
            <person name="Deng J."/>
            <person name="Jiang H."/>
            <person name="Liu Y."/>
            <person name="Qu J."/>
            <person name="Song X.-Z."/>
            <person name="Zhang L."/>
            <person name="Thornton R."/>
            <person name="Coyle M."/>
            <person name="Francisco L."/>
            <person name="Jackson L."/>
            <person name="Javaid M."/>
            <person name="Korchina V."/>
            <person name="Kovar C."/>
            <person name="Mata R."/>
            <person name="Mathew T."/>
            <person name="Ngo R."/>
            <person name="Nguyen L."/>
            <person name="Nguyen N."/>
            <person name="Okwuonu G."/>
            <person name="Ongeri F."/>
            <person name="Pham C."/>
            <person name="Simmons D."/>
            <person name="Wilczek-Boney K."/>
            <person name="Hale W."/>
            <person name="Jakkamsetti A."/>
            <person name="Pham P."/>
            <person name="Ruth R."/>
            <person name="San Lucas F."/>
            <person name="Warren J."/>
            <person name="Zhang J."/>
            <person name="Zhao Z."/>
            <person name="Zhou C."/>
            <person name="Zhu D."/>
            <person name="Lee S."/>
            <person name="Bess C."/>
            <person name="Blankenburg K."/>
            <person name="Forbes L."/>
            <person name="Fu Q."/>
            <person name="Gubbala S."/>
            <person name="Hirani K."/>
            <person name="Jayaseelan J.C."/>
            <person name="Lara F."/>
            <person name="Munidasa M."/>
            <person name="Palculict T."/>
            <person name="Patil S."/>
            <person name="Pu L.-L."/>
            <person name="Saada N."/>
            <person name="Tang L."/>
            <person name="Weissenberger G."/>
            <person name="Zhu Y."/>
            <person name="Hemphill L."/>
            <person name="Shang Y."/>
            <person name="Youmans B."/>
            <person name="Ayvaz T."/>
            <person name="Ross M."/>
            <person name="Santibanez J."/>
            <person name="Aqrawi P."/>
            <person name="Gross S."/>
            <person name="Joshi V."/>
            <person name="Fowler G."/>
            <person name="Nazareth L."/>
            <person name="Reid J."/>
            <person name="Worley K."/>
            <person name="Petrosino J."/>
            <person name="Highlander S."/>
            <person name="Gibbs R."/>
        </authorList>
    </citation>
    <scope>NUCLEOTIDE SEQUENCE [LARGE SCALE GENOMIC DNA]</scope>
    <source>
        <strain evidence="2 3">ATCC 33574</strain>
    </source>
</reference>
<gene>
    <name evidence="2" type="ORF">HMPREF6485_0274</name>
</gene>
<feature type="region of interest" description="Disordered" evidence="1">
    <location>
        <begin position="1"/>
        <end position="30"/>
    </location>
</feature>
<organism evidence="2 3">
    <name type="scientific">Segatella buccae ATCC 33574</name>
    <dbReference type="NCBI Taxonomy" id="873513"/>
    <lineage>
        <taxon>Bacteria</taxon>
        <taxon>Pseudomonadati</taxon>
        <taxon>Bacteroidota</taxon>
        <taxon>Bacteroidia</taxon>
        <taxon>Bacteroidales</taxon>
        <taxon>Prevotellaceae</taxon>
        <taxon>Segatella</taxon>
    </lineage>
</organism>
<dbReference type="Proteomes" id="UP000003112">
    <property type="component" value="Unassembled WGS sequence"/>
</dbReference>